<dbReference type="AlphaFoldDB" id="A0A7K1YAD1"/>
<keyword evidence="1" id="KW-1133">Transmembrane helix</keyword>
<keyword evidence="1" id="KW-0472">Membrane</keyword>
<reference evidence="2 3" key="1">
    <citation type="submission" date="2019-11" db="EMBL/GenBank/DDBJ databases">
        <title>Pedobacter sp. HMF7647 Genome sequencing and assembly.</title>
        <authorList>
            <person name="Kang H."/>
            <person name="Kim H."/>
            <person name="Joh K."/>
        </authorList>
    </citation>
    <scope>NUCLEOTIDE SEQUENCE [LARGE SCALE GENOMIC DNA]</scope>
    <source>
        <strain evidence="2 3">HMF7647</strain>
    </source>
</reference>
<protein>
    <recommendedName>
        <fullName evidence="4">Ceramidase</fullName>
    </recommendedName>
</protein>
<feature type="transmembrane region" description="Helical" evidence="1">
    <location>
        <begin position="26"/>
        <end position="43"/>
    </location>
</feature>
<evidence type="ECO:0000313" key="3">
    <source>
        <dbReference type="Proteomes" id="UP000466586"/>
    </source>
</evidence>
<keyword evidence="1" id="KW-0812">Transmembrane</keyword>
<feature type="transmembrane region" description="Helical" evidence="1">
    <location>
        <begin position="110"/>
        <end position="129"/>
    </location>
</feature>
<dbReference type="EMBL" id="WVHT01000004">
    <property type="protein sequence ID" value="MXV51532.1"/>
    <property type="molecule type" value="Genomic_DNA"/>
</dbReference>
<evidence type="ECO:0000256" key="1">
    <source>
        <dbReference type="SAM" id="Phobius"/>
    </source>
</evidence>
<feature type="transmembrane region" description="Helical" evidence="1">
    <location>
        <begin position="141"/>
        <end position="159"/>
    </location>
</feature>
<name>A0A7K1YAD1_9SPHI</name>
<comment type="caution">
    <text evidence="2">The sequence shown here is derived from an EMBL/GenBank/DDBJ whole genome shotgun (WGS) entry which is preliminary data.</text>
</comment>
<feature type="transmembrane region" description="Helical" evidence="1">
    <location>
        <begin position="79"/>
        <end position="103"/>
    </location>
</feature>
<organism evidence="2 3">
    <name type="scientific">Hufsiella arboris</name>
    <dbReference type="NCBI Taxonomy" id="2695275"/>
    <lineage>
        <taxon>Bacteria</taxon>
        <taxon>Pseudomonadati</taxon>
        <taxon>Bacteroidota</taxon>
        <taxon>Sphingobacteriia</taxon>
        <taxon>Sphingobacteriales</taxon>
        <taxon>Sphingobacteriaceae</taxon>
        <taxon>Hufsiella</taxon>
    </lineage>
</organism>
<evidence type="ECO:0008006" key="4">
    <source>
        <dbReference type="Google" id="ProtNLM"/>
    </source>
</evidence>
<dbReference type="RefSeq" id="WP_160844699.1">
    <property type="nucleotide sequence ID" value="NZ_WVHT01000004.1"/>
</dbReference>
<keyword evidence="3" id="KW-1185">Reference proteome</keyword>
<feature type="transmembrane region" description="Helical" evidence="1">
    <location>
        <begin position="166"/>
        <end position="185"/>
    </location>
</feature>
<feature type="transmembrane region" description="Helical" evidence="1">
    <location>
        <begin position="55"/>
        <end position="73"/>
    </location>
</feature>
<sequence length="228" mass="26160">MPQIARPADGGMMYAETNLSHTFPEPLNTITSGLFLILAIFWLIKLKGFDKRHKFLSGCAWLLLIGSIGGTTYHGLRRWSIFIMMDWMPIMLLCLAASVYFWIRALGKWYYGLLVFIAFGLVEFFVRRFIMRNELQLGININYGVMALMVLLPILVLLIRQRWQNGRYILVGLAAFTIALFFRATDSSALLPLGTHFLWHTFGVIAAASMFMFIYEVERVTLRGSNRT</sequence>
<dbReference type="Proteomes" id="UP000466586">
    <property type="component" value="Unassembled WGS sequence"/>
</dbReference>
<evidence type="ECO:0000313" key="2">
    <source>
        <dbReference type="EMBL" id="MXV51532.1"/>
    </source>
</evidence>
<proteinExistence type="predicted"/>
<feature type="transmembrane region" description="Helical" evidence="1">
    <location>
        <begin position="197"/>
        <end position="217"/>
    </location>
</feature>
<gene>
    <name evidence="2" type="ORF">GS399_11170</name>
</gene>
<accession>A0A7K1YAD1</accession>